<dbReference type="EMBL" id="SBLB01000006">
    <property type="protein sequence ID" value="RYC68249.1"/>
    <property type="molecule type" value="Genomic_DNA"/>
</dbReference>
<dbReference type="Pfam" id="PF13715">
    <property type="entry name" value="CarbopepD_reg_2"/>
    <property type="match status" value="1"/>
</dbReference>
<dbReference type="FunFam" id="2.170.130.10:FF:000008">
    <property type="entry name" value="SusC/RagA family TonB-linked outer membrane protein"/>
    <property type="match status" value="1"/>
</dbReference>
<evidence type="ECO:0000256" key="3">
    <source>
        <dbReference type="ARBA" id="ARBA00022452"/>
    </source>
</evidence>
<dbReference type="PROSITE" id="PS52016">
    <property type="entry name" value="TONB_DEPENDENT_REC_3"/>
    <property type="match status" value="1"/>
</dbReference>
<dbReference type="SUPFAM" id="SSF49464">
    <property type="entry name" value="Carboxypeptidase regulatory domain-like"/>
    <property type="match status" value="1"/>
</dbReference>
<evidence type="ECO:0000256" key="2">
    <source>
        <dbReference type="ARBA" id="ARBA00022448"/>
    </source>
</evidence>
<dbReference type="InterPro" id="IPR008969">
    <property type="entry name" value="CarboxyPept-like_regulatory"/>
</dbReference>
<dbReference type="GO" id="GO:0009279">
    <property type="term" value="C:cell outer membrane"/>
    <property type="evidence" value="ECO:0007669"/>
    <property type="project" value="UniProtKB-SubCell"/>
</dbReference>
<dbReference type="InterPro" id="IPR011662">
    <property type="entry name" value="Secretin/TonB_short_N"/>
</dbReference>
<dbReference type="SUPFAM" id="SSF56935">
    <property type="entry name" value="Porins"/>
    <property type="match status" value="1"/>
</dbReference>
<evidence type="ECO:0000256" key="4">
    <source>
        <dbReference type="ARBA" id="ARBA00022692"/>
    </source>
</evidence>
<comment type="subcellular location">
    <subcellularLocation>
        <location evidence="1 7">Cell outer membrane</location>
        <topology evidence="1 7">Multi-pass membrane protein</topology>
    </subcellularLocation>
</comment>
<dbReference type="Pfam" id="PF07715">
    <property type="entry name" value="Plug"/>
    <property type="match status" value="1"/>
</dbReference>
<dbReference type="Gene3D" id="2.60.40.1120">
    <property type="entry name" value="Carboxypeptidase-like, regulatory domain"/>
    <property type="match status" value="1"/>
</dbReference>
<proteinExistence type="inferred from homology"/>
<evidence type="ECO:0000313" key="10">
    <source>
        <dbReference type="EMBL" id="RYC68249.1"/>
    </source>
</evidence>
<keyword evidence="5 7" id="KW-0472">Membrane</keyword>
<name>A0A4Q2UN89_9BACT</name>
<keyword evidence="2 7" id="KW-0813">Transport</keyword>
<dbReference type="Pfam" id="PF07660">
    <property type="entry name" value="STN"/>
    <property type="match status" value="1"/>
</dbReference>
<dbReference type="InterPro" id="IPR036942">
    <property type="entry name" value="Beta-barrel_TonB_sf"/>
</dbReference>
<keyword evidence="4 7" id="KW-0812">Transmembrane</keyword>
<evidence type="ECO:0000256" key="5">
    <source>
        <dbReference type="ARBA" id="ARBA00023136"/>
    </source>
</evidence>
<dbReference type="Proteomes" id="UP000290407">
    <property type="component" value="Unassembled WGS sequence"/>
</dbReference>
<keyword evidence="11" id="KW-1185">Reference proteome</keyword>
<reference evidence="10 11" key="1">
    <citation type="submission" date="2019-01" db="EMBL/GenBank/DDBJ databases">
        <title>Spirosoma flava sp. nov., a propanil-degrading bacterium isolated from herbicide-contaminated soil.</title>
        <authorList>
            <person name="Zhang L."/>
            <person name="Jiang J.-D."/>
        </authorList>
    </citation>
    <scope>NUCLEOTIDE SEQUENCE [LARGE SCALE GENOMIC DNA]</scope>
    <source>
        <strain evidence="10 11">TY50</strain>
    </source>
</reference>
<dbReference type="NCBIfam" id="TIGR04056">
    <property type="entry name" value="OMP_RagA_SusC"/>
    <property type="match status" value="1"/>
</dbReference>
<dbReference type="InterPro" id="IPR037066">
    <property type="entry name" value="Plug_dom_sf"/>
</dbReference>
<gene>
    <name evidence="10" type="ORF">EQG79_22030</name>
</gene>
<accession>A0A4Q2UN89</accession>
<feature type="domain" description="Secretin/TonB short N-terminal" evidence="8">
    <location>
        <begin position="46"/>
        <end position="94"/>
    </location>
</feature>
<evidence type="ECO:0000256" key="7">
    <source>
        <dbReference type="PROSITE-ProRule" id="PRU01360"/>
    </source>
</evidence>
<keyword evidence="3 7" id="KW-1134">Transmembrane beta strand</keyword>
<evidence type="ECO:0000259" key="9">
    <source>
        <dbReference type="Pfam" id="PF07715"/>
    </source>
</evidence>
<dbReference type="InterPro" id="IPR039426">
    <property type="entry name" value="TonB-dep_rcpt-like"/>
</dbReference>
<dbReference type="InterPro" id="IPR023997">
    <property type="entry name" value="TonB-dep_OMP_SusC/RagA_CS"/>
</dbReference>
<feature type="domain" description="TonB-dependent receptor plug" evidence="9">
    <location>
        <begin position="208"/>
        <end position="314"/>
    </location>
</feature>
<dbReference type="NCBIfam" id="TIGR04057">
    <property type="entry name" value="SusC_RagA_signa"/>
    <property type="match status" value="1"/>
</dbReference>
<keyword evidence="6 7" id="KW-0998">Cell outer membrane</keyword>
<comment type="similarity">
    <text evidence="7">Belongs to the TonB-dependent receptor family.</text>
</comment>
<sequence length="1081" mass="120769">MLFVGASFANDGFAQAILDQRITLQVQEKDVRTVLHEIEKQSDARFVFSSRLIQTSRKVSISASNEALATVLNRVLKPLQIEYEVAKKLIMLRRSEGTGFRAPQPADNPEQVAERTLTGAVIDEKGEGLPGVSVVLKGSQRGTTTDVAGSYRLSIPDDATEAVLVFSFVGFLSQEVAVGNQSAVNVTLKPDTRALDEVVVVGYGTQSRRNVTGSVAKVDMKQVENLPNTNVTQALRGRVAGVQFTDNGRPGQGGSILVRGTRSITANNDPLIILDGVFYNGNLADINPNDIETMEILKDASSAAIYGSRAANGVILITSKKGTTEKPTIRFNAYAGLSDWSHRIKLLSPERYIEKTLDVRRQSGQTADPAQVASYLQNTEAENFRNGVTIDPWDEISQQGSIQSYDISVSGRTGRTSYFISTAQVYEKGLIFNDNANRTSFRINLENNITDWLRVGVTSQYARRDLSGKESDTGQGYTLSPFGKLYFDEAKTDPVPYPVDDQIQRSPIFYPMLDKDQEIKHNLFANFYATVDVPFVKGLTYRVNYSPNYRWEHRYTSSPIYRRNGLNNLGSASKYNREDFDWVLENIVTYSRQLAPDHDLDLTLLYGRNQRYWESTNANGSNFFTDVLSWNNLNLAQVQQAFSNAQQVDGVSSMARLNYRFRNRYLLTLTARRDGSSVFGASHKYGTFPSAALAWIASDEPFMQKLPVFNLLKLRLSVGSVGNQAIAPYGSLSTAGTTQYVYGDGGATVNAVYTATMANQDLRWETTVSSNAAVDFELMKGRIGGTLEYYHMNTRDLLLNRALPSPTGFAQVLTNLGATRNTGFEFTLNTSNVRSGKFEWSTNLNFSTNRNRITHLYGSDLNNDGREDDDLGNRWFIGQPININYDYVFDGVYQVGDELPPGYKPGFLRFKDLNQDGKLDASDRTIISQREPKYRWGVNNTLRYGNLSLSVFLNAMQGWQQSFYLLDPVNNYPNRPVNMLDAGWWTAENKSTTRPSLVYTNPLGYGYYTSRDFVRIQDVSLAYDFPKPLLSRLKVNSLRAYVSGKNLHTFTNYVGQDPESGYNWAGYPTARSFTAGINLSF</sequence>
<dbReference type="InterPro" id="IPR012910">
    <property type="entry name" value="Plug_dom"/>
</dbReference>
<dbReference type="InterPro" id="IPR023996">
    <property type="entry name" value="TonB-dep_OMP_SusC/RagA"/>
</dbReference>
<evidence type="ECO:0000256" key="6">
    <source>
        <dbReference type="ARBA" id="ARBA00023237"/>
    </source>
</evidence>
<dbReference type="AlphaFoldDB" id="A0A4Q2UN89"/>
<comment type="caution">
    <text evidence="10">The sequence shown here is derived from an EMBL/GenBank/DDBJ whole genome shotgun (WGS) entry which is preliminary data.</text>
</comment>
<protein>
    <submittedName>
        <fullName evidence="10">SusC/RagA family TonB-linked outer membrane protein</fullName>
    </submittedName>
</protein>
<evidence type="ECO:0000259" key="8">
    <source>
        <dbReference type="Pfam" id="PF07660"/>
    </source>
</evidence>
<evidence type="ECO:0000256" key="1">
    <source>
        <dbReference type="ARBA" id="ARBA00004571"/>
    </source>
</evidence>
<dbReference type="Gene3D" id="2.170.130.10">
    <property type="entry name" value="TonB-dependent receptor, plug domain"/>
    <property type="match status" value="1"/>
</dbReference>
<organism evidence="10 11">
    <name type="scientific">Spirosoma sordidisoli</name>
    <dbReference type="NCBI Taxonomy" id="2502893"/>
    <lineage>
        <taxon>Bacteria</taxon>
        <taxon>Pseudomonadati</taxon>
        <taxon>Bacteroidota</taxon>
        <taxon>Cytophagia</taxon>
        <taxon>Cytophagales</taxon>
        <taxon>Cytophagaceae</taxon>
        <taxon>Spirosoma</taxon>
    </lineage>
</organism>
<dbReference type="Gene3D" id="2.40.170.20">
    <property type="entry name" value="TonB-dependent receptor, beta-barrel domain"/>
    <property type="match status" value="1"/>
</dbReference>
<evidence type="ECO:0000313" key="11">
    <source>
        <dbReference type="Proteomes" id="UP000290407"/>
    </source>
</evidence>